<dbReference type="AlphaFoldDB" id="A0A0L6Z8A8"/>
<sequence length="42" mass="4929">MLDRKGFDLWADDYDKSVNLSEESNEYPFAGYKDVLNYIYSG</sequence>
<name>A0A0L6Z8A8_9CLOT</name>
<dbReference type="Proteomes" id="UP000037043">
    <property type="component" value="Unassembled WGS sequence"/>
</dbReference>
<dbReference type="RefSeq" id="WP_278321732.1">
    <property type="nucleotide sequence ID" value="NZ_LHUR01000027.1"/>
</dbReference>
<reference evidence="2" key="1">
    <citation type="submission" date="2015-08" db="EMBL/GenBank/DDBJ databases">
        <title>Genome sequence of the strict anaerobe Clostridium homopropionicum LuHBu1 (DSM 5847T).</title>
        <authorList>
            <person name="Poehlein A."/>
            <person name="Beck M."/>
            <person name="Schiel-Bengelsdorf B."/>
            <person name="Bengelsdorf F.R."/>
            <person name="Daniel R."/>
            <person name="Duerre P."/>
        </authorList>
    </citation>
    <scope>NUCLEOTIDE SEQUENCE [LARGE SCALE GENOMIC DNA]</scope>
    <source>
        <strain evidence="2">DSM 5847</strain>
    </source>
</reference>
<dbReference type="STRING" id="36844.SAMN04488501_10664"/>
<comment type="caution">
    <text evidence="1">The sequence shown here is derived from an EMBL/GenBank/DDBJ whole genome shotgun (WGS) entry which is preliminary data.</text>
</comment>
<dbReference type="PATRIC" id="fig|1121318.3.peg.2320"/>
<proteinExistence type="predicted"/>
<keyword evidence="2" id="KW-1185">Reference proteome</keyword>
<dbReference type="EMBL" id="LHUR01000027">
    <property type="protein sequence ID" value="KOA19201.1"/>
    <property type="molecule type" value="Genomic_DNA"/>
</dbReference>
<gene>
    <name evidence="1" type="ORF">CLHOM_23070</name>
</gene>
<accession>A0A0L6Z8A8</accession>
<evidence type="ECO:0000313" key="2">
    <source>
        <dbReference type="Proteomes" id="UP000037043"/>
    </source>
</evidence>
<organism evidence="1 2">
    <name type="scientific">Clostridium homopropionicum DSM 5847</name>
    <dbReference type="NCBI Taxonomy" id="1121318"/>
    <lineage>
        <taxon>Bacteria</taxon>
        <taxon>Bacillati</taxon>
        <taxon>Bacillota</taxon>
        <taxon>Clostridia</taxon>
        <taxon>Eubacteriales</taxon>
        <taxon>Clostridiaceae</taxon>
        <taxon>Clostridium</taxon>
    </lineage>
</organism>
<evidence type="ECO:0000313" key="1">
    <source>
        <dbReference type="EMBL" id="KOA19201.1"/>
    </source>
</evidence>
<protein>
    <submittedName>
        <fullName evidence="1">Uncharacterized protein</fullName>
    </submittedName>
</protein>